<accession>A0A0W8FSG0</accession>
<name>A0A0W8FSG0_9ZZZZ</name>
<dbReference type="EMBL" id="LNQE01000882">
    <property type="protein sequence ID" value="KUG23845.1"/>
    <property type="molecule type" value="Genomic_DNA"/>
</dbReference>
<organism evidence="1">
    <name type="scientific">hydrocarbon metagenome</name>
    <dbReference type="NCBI Taxonomy" id="938273"/>
    <lineage>
        <taxon>unclassified sequences</taxon>
        <taxon>metagenomes</taxon>
        <taxon>ecological metagenomes</taxon>
    </lineage>
</organism>
<dbReference type="AlphaFoldDB" id="A0A0W8FSG0"/>
<proteinExistence type="predicted"/>
<reference evidence="1" key="1">
    <citation type="journal article" date="2015" name="Proc. Natl. Acad. Sci. U.S.A.">
        <title>Networks of energetic and metabolic interactions define dynamics in microbial communities.</title>
        <authorList>
            <person name="Embree M."/>
            <person name="Liu J.K."/>
            <person name="Al-Bassam M.M."/>
            <person name="Zengler K."/>
        </authorList>
    </citation>
    <scope>NUCLEOTIDE SEQUENCE</scope>
</reference>
<comment type="caution">
    <text evidence="1">The sequence shown here is derived from an EMBL/GenBank/DDBJ whole genome shotgun (WGS) entry which is preliminary data.</text>
</comment>
<protein>
    <submittedName>
        <fullName evidence="1">Uncharacterized protein</fullName>
    </submittedName>
</protein>
<gene>
    <name evidence="1" type="ORF">ASZ90_006330</name>
</gene>
<evidence type="ECO:0000313" key="1">
    <source>
        <dbReference type="EMBL" id="KUG23845.1"/>
    </source>
</evidence>
<sequence length="38" mass="4421">MSMVLICDSKKRFLIRFDVWIPAVYSGREPRRMPGHAG</sequence>